<organism evidence="2 3">
    <name type="scientific">Candidatus Uhrbacteria bacterium CG_4_9_14_3_um_filter_50_9</name>
    <dbReference type="NCBI Taxonomy" id="1975035"/>
    <lineage>
        <taxon>Bacteria</taxon>
        <taxon>Candidatus Uhriibacteriota</taxon>
    </lineage>
</organism>
<name>A0A2M7XBC6_9BACT</name>
<protein>
    <submittedName>
        <fullName evidence="2">Uncharacterized protein</fullName>
    </submittedName>
</protein>
<keyword evidence="1" id="KW-0812">Transmembrane</keyword>
<evidence type="ECO:0000313" key="3">
    <source>
        <dbReference type="Proteomes" id="UP000229385"/>
    </source>
</evidence>
<comment type="caution">
    <text evidence="2">The sequence shown here is derived from an EMBL/GenBank/DDBJ whole genome shotgun (WGS) entry which is preliminary data.</text>
</comment>
<keyword evidence="1" id="KW-0472">Membrane</keyword>
<sequence length="84" mass="9335">METVTGVFAASTFHSFGSIMLRTPMDTMMYEQAADSGHYIDEYTVLREIALSIGRVLMLLVLVGVTSVFSIGAFFLLQRLSHLE</sequence>
<reference evidence="3" key="1">
    <citation type="submission" date="2017-09" db="EMBL/GenBank/DDBJ databases">
        <title>Depth-based differentiation of microbial function through sediment-hosted aquifers and enrichment of novel symbionts in the deep terrestrial subsurface.</title>
        <authorList>
            <person name="Probst A.J."/>
            <person name="Ladd B."/>
            <person name="Jarett J.K."/>
            <person name="Geller-Mcgrath D.E."/>
            <person name="Sieber C.M.K."/>
            <person name="Emerson J.B."/>
            <person name="Anantharaman K."/>
            <person name="Thomas B.C."/>
            <person name="Malmstrom R."/>
            <person name="Stieglmeier M."/>
            <person name="Klingl A."/>
            <person name="Woyke T."/>
            <person name="Ryan C.M."/>
            <person name="Banfield J.F."/>
        </authorList>
    </citation>
    <scope>NUCLEOTIDE SEQUENCE [LARGE SCALE GENOMIC DNA]</scope>
</reference>
<proteinExistence type="predicted"/>
<accession>A0A2M7XBC6</accession>
<keyword evidence="1" id="KW-1133">Transmembrane helix</keyword>
<gene>
    <name evidence="2" type="ORF">CO174_04415</name>
</gene>
<evidence type="ECO:0000256" key="1">
    <source>
        <dbReference type="SAM" id="Phobius"/>
    </source>
</evidence>
<dbReference type="Proteomes" id="UP000229385">
    <property type="component" value="Unassembled WGS sequence"/>
</dbReference>
<evidence type="ECO:0000313" key="2">
    <source>
        <dbReference type="EMBL" id="PJA45180.1"/>
    </source>
</evidence>
<feature type="transmembrane region" description="Helical" evidence="1">
    <location>
        <begin position="56"/>
        <end position="77"/>
    </location>
</feature>
<dbReference type="EMBL" id="PFWU01000047">
    <property type="protein sequence ID" value="PJA45180.1"/>
    <property type="molecule type" value="Genomic_DNA"/>
</dbReference>
<dbReference type="AlphaFoldDB" id="A0A2M7XBC6"/>